<dbReference type="InterPro" id="IPR015854">
    <property type="entry name" value="ABC_transpr_LolD-like"/>
</dbReference>
<keyword evidence="6" id="KW-1278">Translocase</keyword>
<evidence type="ECO:0000313" key="10">
    <source>
        <dbReference type="Proteomes" id="UP000469523"/>
    </source>
</evidence>
<dbReference type="Gene3D" id="3.40.50.300">
    <property type="entry name" value="P-loop containing nucleotide triphosphate hydrolases"/>
    <property type="match status" value="1"/>
</dbReference>
<dbReference type="PANTHER" id="PTHR24220:SF86">
    <property type="entry name" value="ABC TRANSPORTER ABCH.1"/>
    <property type="match status" value="1"/>
</dbReference>
<evidence type="ECO:0000256" key="6">
    <source>
        <dbReference type="ARBA" id="ARBA00022967"/>
    </source>
</evidence>
<dbReference type="InterPro" id="IPR003439">
    <property type="entry name" value="ABC_transporter-like_ATP-bd"/>
</dbReference>
<dbReference type="InterPro" id="IPR017871">
    <property type="entry name" value="ABC_transporter-like_CS"/>
</dbReference>
<comment type="caution">
    <text evidence="9">The sequence shown here is derived from an EMBL/GenBank/DDBJ whole genome shotgun (WGS) entry which is preliminary data.</text>
</comment>
<dbReference type="InterPro" id="IPR027417">
    <property type="entry name" value="P-loop_NTPase"/>
</dbReference>
<evidence type="ECO:0000256" key="4">
    <source>
        <dbReference type="ARBA" id="ARBA00022840"/>
    </source>
</evidence>
<dbReference type="CDD" id="cd03256">
    <property type="entry name" value="ABC_PhnC_transporter"/>
    <property type="match status" value="1"/>
</dbReference>
<dbReference type="SUPFAM" id="SSF52540">
    <property type="entry name" value="P-loop containing nucleoside triphosphate hydrolases"/>
    <property type="match status" value="1"/>
</dbReference>
<dbReference type="PROSITE" id="PS50893">
    <property type="entry name" value="ABC_TRANSPORTER_2"/>
    <property type="match status" value="1"/>
</dbReference>
<dbReference type="Pfam" id="PF00005">
    <property type="entry name" value="ABC_tran"/>
    <property type="match status" value="1"/>
</dbReference>
<gene>
    <name evidence="9" type="primary">phnC</name>
    <name evidence="9" type="ORF">FYJ83_12285</name>
</gene>
<keyword evidence="7" id="KW-0472">Membrane</keyword>
<dbReference type="InterPro" id="IPR003593">
    <property type="entry name" value="AAA+_ATPase"/>
</dbReference>
<dbReference type="PANTHER" id="PTHR24220">
    <property type="entry name" value="IMPORT ATP-BINDING PROTEIN"/>
    <property type="match status" value="1"/>
</dbReference>
<keyword evidence="4 9" id="KW-0067">ATP-binding</keyword>
<keyword evidence="5" id="KW-0918">Phosphonate transport</keyword>
<dbReference type="GO" id="GO:0005524">
    <property type="term" value="F:ATP binding"/>
    <property type="evidence" value="ECO:0007669"/>
    <property type="project" value="UniProtKB-KW"/>
</dbReference>
<protein>
    <submittedName>
        <fullName evidence="9">Phosphonate ABC transporter ATP-binding protein</fullName>
    </submittedName>
</protein>
<proteinExistence type="predicted"/>
<keyword evidence="2" id="KW-1003">Cell membrane</keyword>
<dbReference type="EMBL" id="VUNQ01000027">
    <property type="protein sequence ID" value="MSU02250.1"/>
    <property type="molecule type" value="Genomic_DNA"/>
</dbReference>
<keyword evidence="3" id="KW-0547">Nucleotide-binding</keyword>
<accession>A0A6N7Y2J3</accession>
<name>A0A6N7Y2J3_9FIRM</name>
<feature type="domain" description="ABC transporter" evidence="8">
    <location>
        <begin position="2"/>
        <end position="243"/>
    </location>
</feature>
<evidence type="ECO:0000256" key="2">
    <source>
        <dbReference type="ARBA" id="ARBA00022475"/>
    </source>
</evidence>
<evidence type="ECO:0000256" key="5">
    <source>
        <dbReference type="ARBA" id="ARBA00022885"/>
    </source>
</evidence>
<sequence>MLRLEHITVSYDRKIRAVDDISLEVGQGEFVGIIGSSGSGKSSVLKSINLLVKPIKGKIYIDDVDIMSLKNSQLRAVRREIGFVFQDYNLIDRSSVLDNVLVGRLGYKSSFHSMLGIFTDEDYKRAEKALIQVGLSEKIFERSDQLSGGQKQRVAIAKTLCQSPKIILADEPVASLDVSTSQNIMDYFKTINEKKNITILINLHDVNLAKKYCNRIIALKRGKLLFDGKAGEFKDEFFKEIYE</sequence>
<evidence type="ECO:0000256" key="3">
    <source>
        <dbReference type="ARBA" id="ARBA00022741"/>
    </source>
</evidence>
<dbReference type="Proteomes" id="UP000469523">
    <property type="component" value="Unassembled WGS sequence"/>
</dbReference>
<reference evidence="9 10" key="1">
    <citation type="submission" date="2019-09" db="EMBL/GenBank/DDBJ databases">
        <title>In-depth cultivation of the pig gut microbiome towards novel bacterial diversity and tailored functional studies.</title>
        <authorList>
            <person name="Wylensek D."/>
            <person name="Hitch T.C.A."/>
            <person name="Clavel T."/>
        </authorList>
    </citation>
    <scope>NUCLEOTIDE SEQUENCE [LARGE SCALE GENOMIC DNA]</scope>
    <source>
        <strain evidence="9 10">WCA3-693-APC-4?</strain>
    </source>
</reference>
<keyword evidence="1" id="KW-0813">Transport</keyword>
<evidence type="ECO:0000256" key="1">
    <source>
        <dbReference type="ARBA" id="ARBA00022448"/>
    </source>
</evidence>
<dbReference type="GO" id="GO:0016887">
    <property type="term" value="F:ATP hydrolysis activity"/>
    <property type="evidence" value="ECO:0007669"/>
    <property type="project" value="InterPro"/>
</dbReference>
<dbReference type="PROSITE" id="PS00211">
    <property type="entry name" value="ABC_TRANSPORTER_1"/>
    <property type="match status" value="1"/>
</dbReference>
<keyword evidence="10" id="KW-1185">Reference proteome</keyword>
<organism evidence="9 10">
    <name type="scientific">Tissierella pigra</name>
    <dbReference type="NCBI Taxonomy" id="2607614"/>
    <lineage>
        <taxon>Bacteria</taxon>
        <taxon>Bacillati</taxon>
        <taxon>Bacillota</taxon>
        <taxon>Tissierellia</taxon>
        <taxon>Tissierellales</taxon>
        <taxon>Tissierellaceae</taxon>
        <taxon>Tissierella</taxon>
    </lineage>
</organism>
<dbReference type="GO" id="GO:0005886">
    <property type="term" value="C:plasma membrane"/>
    <property type="evidence" value="ECO:0007669"/>
    <property type="project" value="TreeGrafter"/>
</dbReference>
<dbReference type="NCBIfam" id="TIGR02315">
    <property type="entry name" value="ABC_phnC"/>
    <property type="match status" value="1"/>
</dbReference>
<dbReference type="RefSeq" id="WP_154440926.1">
    <property type="nucleotide sequence ID" value="NZ_JAHLPJ010000001.1"/>
</dbReference>
<dbReference type="InterPro" id="IPR012693">
    <property type="entry name" value="ABC_transpr_PhnC"/>
</dbReference>
<evidence type="ECO:0000256" key="7">
    <source>
        <dbReference type="ARBA" id="ARBA00023136"/>
    </source>
</evidence>
<evidence type="ECO:0000259" key="8">
    <source>
        <dbReference type="PROSITE" id="PS50893"/>
    </source>
</evidence>
<dbReference type="GO" id="GO:0015416">
    <property type="term" value="F:ABC-type phosphonate transporter activity"/>
    <property type="evidence" value="ECO:0007669"/>
    <property type="project" value="InterPro"/>
</dbReference>
<evidence type="ECO:0000313" key="9">
    <source>
        <dbReference type="EMBL" id="MSU02250.1"/>
    </source>
</evidence>
<dbReference type="SMART" id="SM00382">
    <property type="entry name" value="AAA"/>
    <property type="match status" value="1"/>
</dbReference>
<dbReference type="AlphaFoldDB" id="A0A6N7Y2J3"/>